<dbReference type="OrthoDB" id="5294764at2"/>
<gene>
    <name evidence="1" type="ordered locus">Q7A_1568</name>
</gene>
<dbReference type="Pfam" id="PF04134">
    <property type="entry name" value="DCC1-like"/>
    <property type="match status" value="1"/>
</dbReference>
<dbReference type="eggNOG" id="COG3011">
    <property type="taxonomic scope" value="Bacteria"/>
</dbReference>
<dbReference type="STRING" id="754476.Q7A_1568"/>
<dbReference type="PANTHER" id="PTHR34290">
    <property type="entry name" value="SI:CH73-390P7.2"/>
    <property type="match status" value="1"/>
</dbReference>
<sequence>MHQLTVFFDGNCPLCAREISLLKQLDTMQRLHFENIYATDFVSRYPYIDVVSADKRLHGELANGQIITGQDVTAKAWGLVGHHRWLQILRWPVIRWFADLAYLFFARFRHPIARLFGSKSCEDDNCKF</sequence>
<evidence type="ECO:0000313" key="2">
    <source>
        <dbReference type="Proteomes" id="UP000009144"/>
    </source>
</evidence>
<dbReference type="InterPro" id="IPR007263">
    <property type="entry name" value="DCC1-like"/>
</dbReference>
<dbReference type="EMBL" id="CP003390">
    <property type="protein sequence ID" value="AFI84394.1"/>
    <property type="molecule type" value="Genomic_DNA"/>
</dbReference>
<dbReference type="AlphaFoldDB" id="I1XJ25"/>
<keyword evidence="2" id="KW-1185">Reference proteome</keyword>
<reference evidence="1 2" key="2">
    <citation type="journal article" date="2013" name="Int. J. Syst. Evol. Microbiol.">
        <title>Methylophaga nitratireducenticrescens sp. nov. and Methylophaga frappieri sp. nov., isolated from the biofilm of the methanol-fed denitrification system treating the seawater at the Montreal Biodome.</title>
        <authorList>
            <person name="Villeneuve C."/>
            <person name="Martineau C."/>
            <person name="Mauffrey F."/>
            <person name="Villemur R."/>
        </authorList>
    </citation>
    <scope>NUCLEOTIDE SEQUENCE [LARGE SCALE GENOMIC DNA]</scope>
    <source>
        <strain evidence="1 2">JAM1</strain>
    </source>
</reference>
<name>I1XJ25_METNJ</name>
<organism evidence="1 2">
    <name type="scientific">Methylophaga nitratireducenticrescens</name>
    <dbReference type="NCBI Taxonomy" id="754476"/>
    <lineage>
        <taxon>Bacteria</taxon>
        <taxon>Pseudomonadati</taxon>
        <taxon>Pseudomonadota</taxon>
        <taxon>Gammaproteobacteria</taxon>
        <taxon>Thiotrichales</taxon>
        <taxon>Piscirickettsiaceae</taxon>
        <taxon>Methylophaga</taxon>
    </lineage>
</organism>
<dbReference type="HOGENOM" id="CLU_086500_2_1_6"/>
<accession>I1XJ25</accession>
<protein>
    <submittedName>
        <fullName evidence="1">Cell division inhibitor</fullName>
    </submittedName>
</protein>
<dbReference type="KEGG" id="mej:Q7A_1568"/>
<reference evidence="1 2" key="1">
    <citation type="journal article" date="2012" name="J. Bacteriol.">
        <title>Complete genome sequences of Methylophaga sp. strain JAM1 and Methylophaga sp. strain JAM7.</title>
        <authorList>
            <person name="Villeneuve C."/>
            <person name="Martineau C."/>
            <person name="Mauffrey F."/>
            <person name="Villemur R."/>
        </authorList>
    </citation>
    <scope>NUCLEOTIDE SEQUENCE [LARGE SCALE GENOMIC DNA]</scope>
    <source>
        <strain evidence="1 2">JAM1</strain>
    </source>
</reference>
<dbReference type="InterPro" id="IPR044691">
    <property type="entry name" value="DCC1_Trx"/>
</dbReference>
<proteinExistence type="predicted"/>
<dbReference type="Proteomes" id="UP000009144">
    <property type="component" value="Chromosome"/>
</dbReference>
<dbReference type="GO" id="GO:0015035">
    <property type="term" value="F:protein-disulfide reductase activity"/>
    <property type="evidence" value="ECO:0007669"/>
    <property type="project" value="InterPro"/>
</dbReference>
<dbReference type="PANTHER" id="PTHR34290:SF2">
    <property type="entry name" value="OS04G0668800 PROTEIN"/>
    <property type="match status" value="1"/>
</dbReference>
<dbReference type="RefSeq" id="WP_014706767.1">
    <property type="nucleotide sequence ID" value="NC_017857.3"/>
</dbReference>
<evidence type="ECO:0000313" key="1">
    <source>
        <dbReference type="EMBL" id="AFI84394.1"/>
    </source>
</evidence>
<dbReference type="PATRIC" id="fig|754476.3.peg.1548"/>